<feature type="transmembrane region" description="Helical" evidence="1">
    <location>
        <begin position="722"/>
        <end position="744"/>
    </location>
</feature>
<dbReference type="Proteomes" id="UP000182652">
    <property type="component" value="Unassembled WGS sequence"/>
</dbReference>
<proteinExistence type="predicted"/>
<keyword evidence="2" id="KW-0732">Signal</keyword>
<dbReference type="EMBL" id="FNSN01000002">
    <property type="protein sequence ID" value="SEB30270.1"/>
    <property type="molecule type" value="Genomic_DNA"/>
</dbReference>
<sequence length="752" mass="78195">MKVQSKPRLGARRVMSGVAAAAVLSGVALVGVAPAANAAVSSYNNPAPGASLPNGDQNAATGQIYNGSGGGASVTNVVLGSYWLNNVRTFCGEFGVPFDASGTWSRGQDSSQGAARMAWIFANYASTSENDAAKAYASHIYYEGNQDPILTYLAQTPEGAATKALADQMWAASAGHTGKYNVKPQLVLSDAKSGTVENTQVNSATGTVAAQVTLTLSGGAVFDSTGKNVWTGAAGSSPAWHATQTGPVVVTEETQNLVAGWLETYSQPGKQKQLASPGVTKVRGVSADVQATVSFQPQATSTAVVEVKAGETLTDVLHVSAAAGSPWIPGVTAKFDVTWYYSPTKVEQKNIATVPAGATPFAKGQGTATKAGDITVTADKKSDKAGWYYPVASFTKKNQPADQQEFFIGDWKAPFNADGEETLQKFTPQVVTKAADIKNGVVTDSVSVSGNYQGQTLTVVSNLYLTAQCKADAAGTDKAPADAQLVGTVKTDVKGNGTWTTPGLSVPWDLVIKVWEENKGEGCLYWQETVAPTATTTGWTGKHQLPNETVKLTKPTIVTKASENGTVPVTAHDTGVLSGTVPSGEGVVVETKVDQFKFDNSTDGSAQAVCLNPSYTSQWQKVTGPGNITYPSHEIKHEGTYGYVETLKVTVTDKDGKATESILHTGKCGEKDEIVIGFAPNKPVTPEKPVLPNAPKPVVPASVVTQPEVPTGHAQAEPTSNLAGPAAGIGAGVLAALTGVLIMARRRKTADK</sequence>
<feature type="chain" id="PRO_5010471902" description="LPXTG-motif cell wall anchor domain-containing protein" evidence="2">
    <location>
        <begin position="39"/>
        <end position="752"/>
    </location>
</feature>
<evidence type="ECO:0000313" key="3">
    <source>
        <dbReference type="EMBL" id="SEB29485.1"/>
    </source>
</evidence>
<evidence type="ECO:0000256" key="2">
    <source>
        <dbReference type="SAM" id="SignalP"/>
    </source>
</evidence>
<accession>A0A1H4I8N8</accession>
<evidence type="ECO:0000313" key="4">
    <source>
        <dbReference type="EMBL" id="SEB30270.1"/>
    </source>
</evidence>
<keyword evidence="1" id="KW-0472">Membrane</keyword>
<name>A0A1H4I8N8_9MICC</name>
<evidence type="ECO:0008006" key="6">
    <source>
        <dbReference type="Google" id="ProtNLM"/>
    </source>
</evidence>
<evidence type="ECO:0000313" key="5">
    <source>
        <dbReference type="Proteomes" id="UP000182652"/>
    </source>
</evidence>
<dbReference type="EMBL" id="FNSN01000002">
    <property type="protein sequence ID" value="SEB29485.1"/>
    <property type="molecule type" value="Genomic_DNA"/>
</dbReference>
<reference evidence="4 5" key="1">
    <citation type="submission" date="2016-10" db="EMBL/GenBank/DDBJ databases">
        <authorList>
            <person name="de Groot N.N."/>
        </authorList>
    </citation>
    <scope>NUCLEOTIDE SEQUENCE [LARGE SCALE GENOMIC DNA]</scope>
    <source>
        <strain evidence="4 5">DSM 10495</strain>
    </source>
</reference>
<keyword evidence="1" id="KW-1133">Transmembrane helix</keyword>
<evidence type="ECO:0000256" key="1">
    <source>
        <dbReference type="SAM" id="Phobius"/>
    </source>
</evidence>
<protein>
    <recommendedName>
        <fullName evidence="6">LPXTG-motif cell wall anchor domain-containing protein</fullName>
    </recommendedName>
</protein>
<gene>
    <name evidence="3" type="ORF">SAMN04489745_0054</name>
    <name evidence="4" type="ORF">SAMN04489745_0127</name>
</gene>
<keyword evidence="5" id="KW-1185">Reference proteome</keyword>
<dbReference type="PROSITE" id="PS51318">
    <property type="entry name" value="TAT"/>
    <property type="match status" value="1"/>
</dbReference>
<organism evidence="4 5">
    <name type="scientific">Arthrobacter woluwensis</name>
    <dbReference type="NCBI Taxonomy" id="156980"/>
    <lineage>
        <taxon>Bacteria</taxon>
        <taxon>Bacillati</taxon>
        <taxon>Actinomycetota</taxon>
        <taxon>Actinomycetes</taxon>
        <taxon>Micrococcales</taxon>
        <taxon>Micrococcaceae</taxon>
        <taxon>Arthrobacter</taxon>
    </lineage>
</organism>
<dbReference type="AlphaFoldDB" id="A0A1H4I8N8"/>
<feature type="signal peptide" evidence="2">
    <location>
        <begin position="1"/>
        <end position="38"/>
    </location>
</feature>
<dbReference type="InterPro" id="IPR006311">
    <property type="entry name" value="TAT_signal"/>
</dbReference>
<keyword evidence="1" id="KW-0812">Transmembrane</keyword>
<dbReference type="RefSeq" id="WP_157412739.1">
    <property type="nucleotide sequence ID" value="NZ_FNSN01000002.1"/>
</dbReference>
<dbReference type="STRING" id="156980.SAMN04489745_0054"/>